<gene>
    <name evidence="1" type="ORF">E9232_005081</name>
</gene>
<organism evidence="1 2">
    <name type="scientific">Inquilinus ginsengisoli</name>
    <dbReference type="NCBI Taxonomy" id="363840"/>
    <lineage>
        <taxon>Bacteria</taxon>
        <taxon>Pseudomonadati</taxon>
        <taxon>Pseudomonadota</taxon>
        <taxon>Alphaproteobacteria</taxon>
        <taxon>Rhodospirillales</taxon>
        <taxon>Rhodospirillaceae</taxon>
        <taxon>Inquilinus</taxon>
    </lineage>
</organism>
<dbReference type="Gene3D" id="6.20.450.20">
    <property type="match status" value="1"/>
</dbReference>
<sequence>MTDATFTFRVDDELKARFTDAAKAQDRTGAQLIRDFMRDYVKRREDEAEYDVWYRRQVQLGLDSADAGRLVPADEVEAEFARRRAETGRKFDDAGS</sequence>
<evidence type="ECO:0000313" key="1">
    <source>
        <dbReference type="EMBL" id="MDR6292541.1"/>
    </source>
</evidence>
<name>A0ABU1JVB0_9PROT</name>
<reference evidence="1 2" key="1">
    <citation type="submission" date="2023-07" db="EMBL/GenBank/DDBJ databases">
        <title>Sorghum-associated microbial communities from plants grown in Nebraska, USA.</title>
        <authorList>
            <person name="Schachtman D."/>
        </authorList>
    </citation>
    <scope>NUCLEOTIDE SEQUENCE [LARGE SCALE GENOMIC DNA]</scope>
    <source>
        <strain evidence="1 2">584</strain>
    </source>
</reference>
<dbReference type="SUPFAM" id="SSF47598">
    <property type="entry name" value="Ribbon-helix-helix"/>
    <property type="match status" value="1"/>
</dbReference>
<dbReference type="RefSeq" id="WP_309798735.1">
    <property type="nucleotide sequence ID" value="NZ_JAVDPW010000009.1"/>
</dbReference>
<proteinExistence type="predicted"/>
<dbReference type="EMBL" id="JAVDPW010000009">
    <property type="protein sequence ID" value="MDR6292541.1"/>
    <property type="molecule type" value="Genomic_DNA"/>
</dbReference>
<evidence type="ECO:0000313" key="2">
    <source>
        <dbReference type="Proteomes" id="UP001262410"/>
    </source>
</evidence>
<dbReference type="InterPro" id="IPR010985">
    <property type="entry name" value="Ribbon_hlx_hlx"/>
</dbReference>
<comment type="caution">
    <text evidence="1">The sequence shown here is derived from an EMBL/GenBank/DDBJ whole genome shotgun (WGS) entry which is preliminary data.</text>
</comment>
<accession>A0ABU1JVB0</accession>
<protein>
    <submittedName>
        <fullName evidence="1">Transcriptional regulator</fullName>
    </submittedName>
</protein>
<keyword evidence="2" id="KW-1185">Reference proteome</keyword>
<dbReference type="Proteomes" id="UP001262410">
    <property type="component" value="Unassembled WGS sequence"/>
</dbReference>